<gene>
    <name evidence="1" type="ORF">RJT34_08305</name>
</gene>
<dbReference type="EMBL" id="JAYKXN010000002">
    <property type="protein sequence ID" value="KAK7310667.1"/>
    <property type="molecule type" value="Genomic_DNA"/>
</dbReference>
<dbReference type="AlphaFoldDB" id="A0AAN9PUH9"/>
<dbReference type="Proteomes" id="UP001359559">
    <property type="component" value="Unassembled WGS sequence"/>
</dbReference>
<proteinExistence type="predicted"/>
<reference evidence="1 2" key="1">
    <citation type="submission" date="2024-01" db="EMBL/GenBank/DDBJ databases">
        <title>The genomes of 5 underutilized Papilionoideae crops provide insights into root nodulation and disease resistance.</title>
        <authorList>
            <person name="Yuan L."/>
        </authorList>
    </citation>
    <scope>NUCLEOTIDE SEQUENCE [LARGE SCALE GENOMIC DNA]</scope>
    <source>
        <strain evidence="1">LY-2023</strain>
        <tissue evidence="1">Leaf</tissue>
    </source>
</reference>
<keyword evidence="2" id="KW-1185">Reference proteome</keyword>
<accession>A0AAN9PUH9</accession>
<evidence type="ECO:0000313" key="1">
    <source>
        <dbReference type="EMBL" id="KAK7310667.1"/>
    </source>
</evidence>
<evidence type="ECO:0000313" key="2">
    <source>
        <dbReference type="Proteomes" id="UP001359559"/>
    </source>
</evidence>
<comment type="caution">
    <text evidence="1">The sequence shown here is derived from an EMBL/GenBank/DDBJ whole genome shotgun (WGS) entry which is preliminary data.</text>
</comment>
<name>A0AAN9PUH9_CLITE</name>
<protein>
    <submittedName>
        <fullName evidence="1">Uncharacterized protein</fullName>
    </submittedName>
</protein>
<organism evidence="1 2">
    <name type="scientific">Clitoria ternatea</name>
    <name type="common">Butterfly pea</name>
    <dbReference type="NCBI Taxonomy" id="43366"/>
    <lineage>
        <taxon>Eukaryota</taxon>
        <taxon>Viridiplantae</taxon>
        <taxon>Streptophyta</taxon>
        <taxon>Embryophyta</taxon>
        <taxon>Tracheophyta</taxon>
        <taxon>Spermatophyta</taxon>
        <taxon>Magnoliopsida</taxon>
        <taxon>eudicotyledons</taxon>
        <taxon>Gunneridae</taxon>
        <taxon>Pentapetalae</taxon>
        <taxon>rosids</taxon>
        <taxon>fabids</taxon>
        <taxon>Fabales</taxon>
        <taxon>Fabaceae</taxon>
        <taxon>Papilionoideae</taxon>
        <taxon>50 kb inversion clade</taxon>
        <taxon>NPAAA clade</taxon>
        <taxon>indigoferoid/millettioid clade</taxon>
        <taxon>Phaseoleae</taxon>
        <taxon>Clitoria</taxon>
    </lineage>
</organism>
<sequence length="190" mass="21370">MGHCSCLWTIITKKSLDIVRIIQRDIHSLVESKDPKKPIVFPHVITQLIKVGRVSVPCPKFDTSLLPYLLKPSLTRYYLEKNCILPPLDHPATSAHEDAFSQPAPEDLIAPKTIISLQDSFYLMSFQEGHTDMVPLPTDFLLHCAWPKGKSFSFEEDGTSGSCQQHDDILVNDSVEAEDDIEGKHMDDDP</sequence>